<dbReference type="GO" id="GO:0004560">
    <property type="term" value="F:alpha-L-fucosidase activity"/>
    <property type="evidence" value="ECO:0007669"/>
    <property type="project" value="InterPro"/>
</dbReference>
<dbReference type="HOGENOM" id="CLU_002934_7_2_10"/>
<dbReference type="Pfam" id="PF01120">
    <property type="entry name" value="Alpha_L_fucos"/>
    <property type="match status" value="1"/>
</dbReference>
<evidence type="ECO:0000256" key="1">
    <source>
        <dbReference type="ARBA" id="ARBA00007951"/>
    </source>
</evidence>
<evidence type="ECO:0000256" key="4">
    <source>
        <dbReference type="ARBA" id="ARBA00022801"/>
    </source>
</evidence>
<dbReference type="GO" id="GO:0016139">
    <property type="term" value="P:glycoside catabolic process"/>
    <property type="evidence" value="ECO:0007669"/>
    <property type="project" value="TreeGrafter"/>
</dbReference>
<evidence type="ECO:0000256" key="3">
    <source>
        <dbReference type="ARBA" id="ARBA00022729"/>
    </source>
</evidence>
<dbReference type="SUPFAM" id="SSF49785">
    <property type="entry name" value="Galactose-binding domain-like"/>
    <property type="match status" value="1"/>
</dbReference>
<dbReference type="SMART" id="SM00812">
    <property type="entry name" value="Alpha_L_fucos"/>
    <property type="match status" value="1"/>
</dbReference>
<proteinExistence type="inferred from homology"/>
<dbReference type="Gene3D" id="2.60.120.260">
    <property type="entry name" value="Galactose-binding domain-like"/>
    <property type="match status" value="1"/>
</dbReference>
<organism evidence="8 9">
    <name type="scientific">Parabacteroides gordonii MS-1 = DSM 23371</name>
    <dbReference type="NCBI Taxonomy" id="1203610"/>
    <lineage>
        <taxon>Bacteria</taxon>
        <taxon>Pseudomonadati</taxon>
        <taxon>Bacteroidota</taxon>
        <taxon>Bacteroidia</taxon>
        <taxon>Bacteroidales</taxon>
        <taxon>Tannerellaceae</taxon>
        <taxon>Parabacteroides</taxon>
    </lineage>
</organism>
<feature type="chain" id="PRO_5002489002" description="alpha-L-fucosidase" evidence="6">
    <location>
        <begin position="23"/>
        <end position="454"/>
    </location>
</feature>
<dbReference type="RefSeq" id="WP_028729830.1">
    <property type="nucleotide sequence ID" value="NZ_KE386764.1"/>
</dbReference>
<dbReference type="STRING" id="1203610.HMPREF1536_02583"/>
<accession>A0A0F5JBJ7</accession>
<evidence type="ECO:0000313" key="8">
    <source>
        <dbReference type="EMBL" id="KKB55129.1"/>
    </source>
</evidence>
<dbReference type="Gene3D" id="3.20.20.80">
    <property type="entry name" value="Glycosidases"/>
    <property type="match status" value="1"/>
</dbReference>
<keyword evidence="9" id="KW-1185">Reference proteome</keyword>
<name>A0A0F5JBJ7_9BACT</name>
<protein>
    <recommendedName>
        <fullName evidence="2">alpha-L-fucosidase</fullName>
        <ecNumber evidence="2">3.2.1.51</ecNumber>
    </recommendedName>
</protein>
<dbReference type="InterPro" id="IPR057739">
    <property type="entry name" value="Glyco_hydro_29_N"/>
</dbReference>
<feature type="signal peptide" evidence="6">
    <location>
        <begin position="1"/>
        <end position="22"/>
    </location>
</feature>
<evidence type="ECO:0000259" key="7">
    <source>
        <dbReference type="Pfam" id="PF01120"/>
    </source>
</evidence>
<comment type="caution">
    <text evidence="8">The sequence shown here is derived from an EMBL/GenBank/DDBJ whole genome shotgun (WGS) entry which is preliminary data.</text>
</comment>
<dbReference type="SUPFAM" id="SSF51445">
    <property type="entry name" value="(Trans)glycosidases"/>
    <property type="match status" value="1"/>
</dbReference>
<evidence type="ECO:0000256" key="2">
    <source>
        <dbReference type="ARBA" id="ARBA00012662"/>
    </source>
</evidence>
<dbReference type="InterPro" id="IPR017853">
    <property type="entry name" value="GH"/>
</dbReference>
<reference evidence="8 9" key="1">
    <citation type="submission" date="2013-04" db="EMBL/GenBank/DDBJ databases">
        <title>The Genome Sequence of Parabacteroides gordonii DSM 23371.</title>
        <authorList>
            <consortium name="The Broad Institute Genomics Platform"/>
            <person name="Earl A."/>
            <person name="Ward D."/>
            <person name="Feldgarden M."/>
            <person name="Gevers D."/>
            <person name="Martens E."/>
            <person name="Sakamoto M."/>
            <person name="Benno Y."/>
            <person name="Suzuki N."/>
            <person name="Matsunaga N."/>
            <person name="Koshihara K."/>
            <person name="Seki M."/>
            <person name="Komiya H."/>
            <person name="Walker B."/>
            <person name="Young S."/>
            <person name="Zeng Q."/>
            <person name="Gargeya S."/>
            <person name="Fitzgerald M."/>
            <person name="Haas B."/>
            <person name="Abouelleil A."/>
            <person name="Allen A.W."/>
            <person name="Alvarado L."/>
            <person name="Arachchi H.M."/>
            <person name="Berlin A.M."/>
            <person name="Chapman S.B."/>
            <person name="Gainer-Dewar J."/>
            <person name="Goldberg J."/>
            <person name="Griggs A."/>
            <person name="Gujja S."/>
            <person name="Hansen M."/>
            <person name="Howarth C."/>
            <person name="Imamovic A."/>
            <person name="Ireland A."/>
            <person name="Larimer J."/>
            <person name="McCowan C."/>
            <person name="Murphy C."/>
            <person name="Pearson M."/>
            <person name="Poon T.W."/>
            <person name="Priest M."/>
            <person name="Roberts A."/>
            <person name="Saif S."/>
            <person name="Shea T."/>
            <person name="Sisk P."/>
            <person name="Sykes S."/>
            <person name="Wortman J."/>
            <person name="Nusbaum C."/>
            <person name="Birren B."/>
        </authorList>
    </citation>
    <scope>NUCLEOTIDE SEQUENCE [LARGE SCALE GENOMIC DNA]</scope>
    <source>
        <strain evidence="8 9">MS-1</strain>
    </source>
</reference>
<evidence type="ECO:0000313" key="9">
    <source>
        <dbReference type="Proteomes" id="UP000033035"/>
    </source>
</evidence>
<keyword evidence="4" id="KW-0378">Hydrolase</keyword>
<dbReference type="GO" id="GO:0005764">
    <property type="term" value="C:lysosome"/>
    <property type="evidence" value="ECO:0007669"/>
    <property type="project" value="TreeGrafter"/>
</dbReference>
<dbReference type="InterPro" id="IPR008979">
    <property type="entry name" value="Galactose-bd-like_sf"/>
</dbReference>
<comment type="similarity">
    <text evidence="1">Belongs to the glycosyl hydrolase 29 family.</text>
</comment>
<evidence type="ECO:0000256" key="5">
    <source>
        <dbReference type="ARBA" id="ARBA00023295"/>
    </source>
</evidence>
<dbReference type="AlphaFoldDB" id="A0A0F5JBJ7"/>
<dbReference type="EC" id="3.2.1.51" evidence="2"/>
<gene>
    <name evidence="8" type="ORF">HMPREF1536_02583</name>
</gene>
<dbReference type="EMBL" id="AQHW01000015">
    <property type="protein sequence ID" value="KKB55129.1"/>
    <property type="molecule type" value="Genomic_DNA"/>
</dbReference>
<dbReference type="PATRIC" id="fig|1203610.3.peg.2653"/>
<dbReference type="GO" id="GO:0006004">
    <property type="term" value="P:fucose metabolic process"/>
    <property type="evidence" value="ECO:0007669"/>
    <property type="project" value="TreeGrafter"/>
</dbReference>
<dbReference type="PROSITE" id="PS51257">
    <property type="entry name" value="PROKAR_LIPOPROTEIN"/>
    <property type="match status" value="1"/>
</dbReference>
<keyword evidence="5" id="KW-0326">Glycosidase</keyword>
<sequence>MKKTFVGLLAALSVLISCSSNEPTNIVTPNARQLAWADAEVGVLIHFDMPVYQPDYNFRQWGTHPDASIFNPTELNTDQWLETAQKMGAKYAVLVAKHCSGFSLWPTEAHDYSIKQSPWKNGEGDIVADFIASCKKYNIKPGIYASTTANGYLYVDNPGVVQEGSPVTQEEYNQIVTQQLTELWSNYGELFEIWFDGGVLSRDQGGADVLSLVQKLQPNAIAFQGPYGHPNLIRWVGNEEGVAPYPCWATADSTTNADGTRVINGLNGDPFAPFWCPGESDFTLRWNRSFQGGWFWTAGQDSMMFTILELLTKYETSVGRNTNMLLGLVVDNKGLIPETDVRQVEALGHEIARQYGTPLQQIAGAGSEYTISFDKPTSINRVVLQEDISKGERILKYLLKGKKGNEWIELSSGSSIGHKHINRFDSRTVEAIKLVVTESKADPQIINFSVFETL</sequence>
<evidence type="ECO:0000256" key="6">
    <source>
        <dbReference type="SAM" id="SignalP"/>
    </source>
</evidence>
<dbReference type="PANTHER" id="PTHR10030:SF37">
    <property type="entry name" value="ALPHA-L-FUCOSIDASE-RELATED"/>
    <property type="match status" value="1"/>
</dbReference>
<keyword evidence="3 6" id="KW-0732">Signal</keyword>
<dbReference type="InterPro" id="IPR000933">
    <property type="entry name" value="Glyco_hydro_29"/>
</dbReference>
<dbReference type="PANTHER" id="PTHR10030">
    <property type="entry name" value="ALPHA-L-FUCOSIDASE"/>
    <property type="match status" value="1"/>
</dbReference>
<dbReference type="Proteomes" id="UP000033035">
    <property type="component" value="Unassembled WGS sequence"/>
</dbReference>
<feature type="domain" description="Glycoside hydrolase family 29 N-terminal" evidence="7">
    <location>
        <begin position="47"/>
        <end position="349"/>
    </location>
</feature>